<organism evidence="2 3">
    <name type="scientific">Clytia hemisphaerica</name>
    <dbReference type="NCBI Taxonomy" id="252671"/>
    <lineage>
        <taxon>Eukaryota</taxon>
        <taxon>Metazoa</taxon>
        <taxon>Cnidaria</taxon>
        <taxon>Hydrozoa</taxon>
        <taxon>Hydroidolina</taxon>
        <taxon>Leptothecata</taxon>
        <taxon>Obeliida</taxon>
        <taxon>Clytiidae</taxon>
        <taxon>Clytia</taxon>
    </lineage>
</organism>
<evidence type="ECO:0000313" key="3">
    <source>
        <dbReference type="Proteomes" id="UP000594262"/>
    </source>
</evidence>
<name>A0A7M5UNQ8_9CNID</name>
<evidence type="ECO:0000256" key="1">
    <source>
        <dbReference type="SAM" id="Coils"/>
    </source>
</evidence>
<keyword evidence="3" id="KW-1185">Reference proteome</keyword>
<sequence>ENYNNGQEFYYWAPLDYGQLTGHFMKNLELLASSQEHSNMLEQQVTYLMEENQALRWKSNNDEQAINNMSQEIQRLRKELRSQYESKKPQVSFIHKSSVETQTTTTRSICVQSQTIKTTPSINVKTQTTKNCQE</sequence>
<dbReference type="AlphaFoldDB" id="A0A7M5UNQ8"/>
<evidence type="ECO:0000313" key="2">
    <source>
        <dbReference type="EnsemblMetazoa" id="CLYHEMP002083.1"/>
    </source>
</evidence>
<accession>A0A7M5UNQ8</accession>
<dbReference type="Proteomes" id="UP000594262">
    <property type="component" value="Unplaced"/>
</dbReference>
<feature type="coiled-coil region" evidence="1">
    <location>
        <begin position="59"/>
        <end position="86"/>
    </location>
</feature>
<reference evidence="2" key="1">
    <citation type="submission" date="2021-01" db="UniProtKB">
        <authorList>
            <consortium name="EnsemblMetazoa"/>
        </authorList>
    </citation>
    <scope>IDENTIFICATION</scope>
</reference>
<proteinExistence type="predicted"/>
<protein>
    <submittedName>
        <fullName evidence="2">Uncharacterized protein</fullName>
    </submittedName>
</protein>
<keyword evidence="1" id="KW-0175">Coiled coil</keyword>
<dbReference type="EnsemblMetazoa" id="CLYHEMT002083.1">
    <property type="protein sequence ID" value="CLYHEMP002083.1"/>
    <property type="gene ID" value="CLYHEMG002083"/>
</dbReference>